<dbReference type="PANTHER" id="PTHR21254:SF1">
    <property type="entry name" value="C2 DOMAIN-CONTAINING PROTEIN 3"/>
    <property type="match status" value="1"/>
</dbReference>
<protein>
    <recommendedName>
        <fullName evidence="3">C2 domain-containing protein</fullName>
    </recommendedName>
</protein>
<dbReference type="GO" id="GO:0071539">
    <property type="term" value="P:protein localization to centrosome"/>
    <property type="evidence" value="ECO:0007669"/>
    <property type="project" value="TreeGrafter"/>
</dbReference>
<dbReference type="InterPro" id="IPR035892">
    <property type="entry name" value="C2_domain_sf"/>
</dbReference>
<feature type="coiled-coil region" evidence="1">
    <location>
        <begin position="838"/>
        <end position="888"/>
    </location>
</feature>
<dbReference type="PROSITE" id="PS50004">
    <property type="entry name" value="C2"/>
    <property type="match status" value="1"/>
</dbReference>
<dbReference type="Pfam" id="PF00168">
    <property type="entry name" value="C2"/>
    <property type="match status" value="1"/>
</dbReference>
<keyword evidence="1" id="KW-0175">Coiled coil</keyword>
<dbReference type="Pfam" id="PF25339">
    <property type="entry name" value="C2_C2CD3_N"/>
    <property type="match status" value="1"/>
</dbReference>
<feature type="region of interest" description="Disordered" evidence="2">
    <location>
        <begin position="382"/>
        <end position="416"/>
    </location>
</feature>
<sequence length="1062" mass="120479">MSSKPITSIPPNVNGGISGYFKIVLEDYDWVPLTKEEQKMVGTNKPTIAPECTFLWWGEPSKSSGTTLAPPSLKKISSKGKKHDNSVDFPIRCKKDVFKRYLKDMGDLSIKVVEKKSKLEGWMILKDLVQVCKKGEISKELPIFLKRGKGFKSSIPFIIGHCKVYLSVLFTNGNDDKLKMDQSTKDKIKDDNENVKIDVYGSDLDQNMNKIGDENENESPRKQEFKKESTPVPKVAPFVSPASSKCSDLKIDLCEEKPMSAEKVPVKVEEGVKNDNNASIDYIVNRAKELRNMMFGSLSSLQNVADGKVIIEEDDDVASKTDSCSVVSSISLIEGEVEIAEILNYSRINNLPESTCGFESSIEESMSDNEKKALVMKKIREREKSREKVERQEDEQKKENQKDSTNDAAGIENVVRNQKVNDEETISYEEEKGIDLSDKNEKLEHEKNIAVSLARKIVEGQKKNEAKEIENVFIVKMKQSDLPKGRLYFTLKLNTQGIKIVEESRIYENENVELEFSLGSYLLRRANILLEMWQVRNAEPTLIGIFIRIINFDEDRFLIAKFRHPVAQSVVCVPLVCELSHKETIENIPQDKSTEIVSNMRNAEVQVEPQIKNQSSQYSFDKPILVDQFTQTSEEHKPHSINITDKPPCIVLDNKSQSVEINEKEGTLINIGIERARNLPNITLKHFPNSKVKIGNCITKVVMNEENPTWDASFDIHQISSLFEFCVYHQDDEDYLIGKCKVETSLLQNEIYGWYNIVDFKGCIQGQLLLRILPFYCKNISSSVGIPVADLKDLYSKLKSSLVNLDNTIECNKLDVASKCESIITNDHHHSTEHKDACLEISKDIQKIKNDIENLFEEPIENINNEKVENHSEKVEDTDNEITEINDNSIECDNEEIENADPLIDKPIELLVAEIDKGDVEKIEENVQVEYLSVENTSVEIVPVENVQVDNTPIDDVNTPIDDGLVEMVPEENFQVDKDPVDNASVENVLESTPVKTINRVIMLKMRFYTNATLSAQAIPLLTFPLHPNMGKSTFPIHPGAYQRIIKCHFQIISNLKSLKMQ</sequence>
<feature type="compositionally biased region" description="Basic and acidic residues" evidence="2">
    <location>
        <begin position="218"/>
        <end position="229"/>
    </location>
</feature>
<evidence type="ECO:0000259" key="3">
    <source>
        <dbReference type="PROSITE" id="PS50004"/>
    </source>
</evidence>
<dbReference type="InterPro" id="IPR057537">
    <property type="entry name" value="C2_C2CD3_N"/>
</dbReference>
<feature type="domain" description="C2" evidence="3">
    <location>
        <begin position="651"/>
        <end position="755"/>
    </location>
</feature>
<dbReference type="CDD" id="cd00030">
    <property type="entry name" value="C2"/>
    <property type="match status" value="1"/>
</dbReference>
<organism evidence="4 5">
    <name type="scientific">Rozella allomycis (strain CSF55)</name>
    <dbReference type="NCBI Taxonomy" id="988480"/>
    <lineage>
        <taxon>Eukaryota</taxon>
        <taxon>Fungi</taxon>
        <taxon>Fungi incertae sedis</taxon>
        <taxon>Cryptomycota</taxon>
        <taxon>Cryptomycota incertae sedis</taxon>
        <taxon>Rozella</taxon>
    </lineage>
</organism>
<gene>
    <name evidence="4" type="ORF">ROZALSC1DRAFT_28189</name>
</gene>
<dbReference type="SUPFAM" id="SSF49562">
    <property type="entry name" value="C2 domain (Calcium/lipid-binding domain, CaLB)"/>
    <property type="match status" value="1"/>
</dbReference>
<dbReference type="EMBL" id="ML005083">
    <property type="protein sequence ID" value="RKP20314.1"/>
    <property type="molecule type" value="Genomic_DNA"/>
</dbReference>
<dbReference type="InterPro" id="IPR000008">
    <property type="entry name" value="C2_dom"/>
</dbReference>
<dbReference type="AlphaFoldDB" id="A0A4P9YLE8"/>
<name>A0A4P9YLE8_ROZAC</name>
<evidence type="ECO:0000313" key="5">
    <source>
        <dbReference type="Proteomes" id="UP000281549"/>
    </source>
</evidence>
<proteinExistence type="predicted"/>
<dbReference type="PANTHER" id="PTHR21254">
    <property type="entry name" value="C2 DOMAIN-CONTAINING PROTEIN 3"/>
    <property type="match status" value="1"/>
</dbReference>
<evidence type="ECO:0000256" key="2">
    <source>
        <dbReference type="SAM" id="MobiDB-lite"/>
    </source>
</evidence>
<reference evidence="5" key="1">
    <citation type="journal article" date="2018" name="Nat. Microbiol.">
        <title>Leveraging single-cell genomics to expand the fungal tree of life.</title>
        <authorList>
            <person name="Ahrendt S.R."/>
            <person name="Quandt C.A."/>
            <person name="Ciobanu D."/>
            <person name="Clum A."/>
            <person name="Salamov A."/>
            <person name="Andreopoulos B."/>
            <person name="Cheng J.F."/>
            <person name="Woyke T."/>
            <person name="Pelin A."/>
            <person name="Henrissat B."/>
            <person name="Reynolds N.K."/>
            <person name="Benny G.L."/>
            <person name="Smith M.E."/>
            <person name="James T.Y."/>
            <person name="Grigoriev I.V."/>
        </authorList>
    </citation>
    <scope>NUCLEOTIDE SEQUENCE [LARGE SCALE GENOMIC DNA]</scope>
    <source>
        <strain evidence="5">CSF55</strain>
    </source>
</reference>
<evidence type="ECO:0000313" key="4">
    <source>
        <dbReference type="EMBL" id="RKP20314.1"/>
    </source>
</evidence>
<dbReference type="Gene3D" id="2.60.40.150">
    <property type="entry name" value="C2 domain"/>
    <property type="match status" value="1"/>
</dbReference>
<feature type="compositionally biased region" description="Basic and acidic residues" evidence="2">
    <location>
        <begin position="382"/>
        <end position="405"/>
    </location>
</feature>
<dbReference type="GO" id="GO:0005814">
    <property type="term" value="C:centriole"/>
    <property type="evidence" value="ECO:0007669"/>
    <property type="project" value="TreeGrafter"/>
</dbReference>
<dbReference type="SMART" id="SM00239">
    <property type="entry name" value="C2"/>
    <property type="match status" value="1"/>
</dbReference>
<evidence type="ECO:0000256" key="1">
    <source>
        <dbReference type="SAM" id="Coils"/>
    </source>
</evidence>
<dbReference type="GO" id="GO:0060271">
    <property type="term" value="P:cilium assembly"/>
    <property type="evidence" value="ECO:0007669"/>
    <property type="project" value="TreeGrafter"/>
</dbReference>
<dbReference type="Proteomes" id="UP000281549">
    <property type="component" value="Unassembled WGS sequence"/>
</dbReference>
<feature type="region of interest" description="Disordered" evidence="2">
    <location>
        <begin position="207"/>
        <end position="233"/>
    </location>
</feature>
<accession>A0A4P9YLE8</accession>